<comment type="similarity">
    <text evidence="1">Belongs to the SorC transcriptional regulatory family.</text>
</comment>
<name>A0ABV2HDD8_9HYPH</name>
<gene>
    <name evidence="6" type="ORF">ABID21_004707</name>
</gene>
<dbReference type="RefSeq" id="WP_247246224.1">
    <property type="nucleotide sequence ID" value="NZ_JALJRA010000028.1"/>
</dbReference>
<dbReference type="Gene3D" id="3.40.50.1360">
    <property type="match status" value="1"/>
</dbReference>
<proteinExistence type="inferred from homology"/>
<dbReference type="GO" id="GO:0003677">
    <property type="term" value="F:DNA binding"/>
    <property type="evidence" value="ECO:0007669"/>
    <property type="project" value="UniProtKB-KW"/>
</dbReference>
<dbReference type="InterPro" id="IPR036388">
    <property type="entry name" value="WH-like_DNA-bd_sf"/>
</dbReference>
<dbReference type="InterPro" id="IPR007324">
    <property type="entry name" value="Sugar-bd_dom_put"/>
</dbReference>
<dbReference type="EMBL" id="JBEPLJ010000027">
    <property type="protein sequence ID" value="MET3588571.1"/>
    <property type="molecule type" value="Genomic_DNA"/>
</dbReference>
<dbReference type="PANTHER" id="PTHR34294">
    <property type="entry name" value="TRANSCRIPTIONAL REGULATOR-RELATED"/>
    <property type="match status" value="1"/>
</dbReference>
<dbReference type="SUPFAM" id="SSF100950">
    <property type="entry name" value="NagB/RpiA/CoA transferase-like"/>
    <property type="match status" value="1"/>
</dbReference>
<evidence type="ECO:0000256" key="2">
    <source>
        <dbReference type="ARBA" id="ARBA00023015"/>
    </source>
</evidence>
<protein>
    <submittedName>
        <fullName evidence="6">DNA-binding transcriptional regulator LsrR (DeoR family)</fullName>
    </submittedName>
</protein>
<evidence type="ECO:0000256" key="3">
    <source>
        <dbReference type="ARBA" id="ARBA00023125"/>
    </source>
</evidence>
<dbReference type="InterPro" id="IPR051054">
    <property type="entry name" value="SorC_transcr_regulators"/>
</dbReference>
<evidence type="ECO:0000313" key="7">
    <source>
        <dbReference type="Proteomes" id="UP001549031"/>
    </source>
</evidence>
<dbReference type="Proteomes" id="UP001549031">
    <property type="component" value="Unassembled WGS sequence"/>
</dbReference>
<feature type="domain" description="Sugar-binding" evidence="5">
    <location>
        <begin position="62"/>
        <end position="316"/>
    </location>
</feature>
<sequence length="317" mass="33601">MGKRSDAQGRLDDAARAGWMYYVAGRTQDEIATAMGISRQSAQRLVSLAVAERLIKVRLDHPIAACLELGEALRSKYGLRQVEVVPSDPGAASTTVGIAEAGAAEIERWLRRQEPIILAVGTGRTLKAAVDQLPPMECPQHRIVSLTGNIGPDGSAAYYNVIFSMADAIKSRHFPMPLPVLCSSAEERDTLHEQALVRSTLALGAQADVTFVGIGELGPDGPLCVDGFLARDEMAKLVDAGAAGEICGWMFDHDGKLLTDSINDRVASVPIPSCDTACVIGIAQGKKKLPAIAAALKGHLINGLITDEATAEQLLRA</sequence>
<keyword evidence="4" id="KW-0804">Transcription</keyword>
<organism evidence="6 7">
    <name type="scientific">Pseudorhizobium tarimense</name>
    <dbReference type="NCBI Taxonomy" id="1079109"/>
    <lineage>
        <taxon>Bacteria</taxon>
        <taxon>Pseudomonadati</taxon>
        <taxon>Pseudomonadota</taxon>
        <taxon>Alphaproteobacteria</taxon>
        <taxon>Hyphomicrobiales</taxon>
        <taxon>Rhizobiaceae</taxon>
        <taxon>Rhizobium/Agrobacterium group</taxon>
        <taxon>Pseudorhizobium</taxon>
    </lineage>
</organism>
<comment type="caution">
    <text evidence="6">The sequence shown here is derived from an EMBL/GenBank/DDBJ whole genome shotgun (WGS) entry which is preliminary data.</text>
</comment>
<keyword evidence="2" id="KW-0805">Transcription regulation</keyword>
<keyword evidence="7" id="KW-1185">Reference proteome</keyword>
<evidence type="ECO:0000256" key="4">
    <source>
        <dbReference type="ARBA" id="ARBA00023163"/>
    </source>
</evidence>
<evidence type="ECO:0000256" key="1">
    <source>
        <dbReference type="ARBA" id="ARBA00010466"/>
    </source>
</evidence>
<reference evidence="6 7" key="1">
    <citation type="submission" date="2024-06" db="EMBL/GenBank/DDBJ databases">
        <title>Genomic Encyclopedia of Type Strains, Phase IV (KMG-IV): sequencing the most valuable type-strain genomes for metagenomic binning, comparative biology and taxonomic classification.</title>
        <authorList>
            <person name="Goeker M."/>
        </authorList>
    </citation>
    <scope>NUCLEOTIDE SEQUENCE [LARGE SCALE GENOMIC DNA]</scope>
    <source>
        <strain evidence="6 7">DSM 105042</strain>
    </source>
</reference>
<dbReference type="Gene3D" id="1.10.10.10">
    <property type="entry name" value="Winged helix-like DNA-binding domain superfamily/Winged helix DNA-binding domain"/>
    <property type="match status" value="1"/>
</dbReference>
<evidence type="ECO:0000259" key="5">
    <source>
        <dbReference type="Pfam" id="PF04198"/>
    </source>
</evidence>
<dbReference type="InterPro" id="IPR037171">
    <property type="entry name" value="NagB/RpiA_transferase-like"/>
</dbReference>
<keyword evidence="3 6" id="KW-0238">DNA-binding</keyword>
<dbReference type="Pfam" id="PF04198">
    <property type="entry name" value="Sugar-bind"/>
    <property type="match status" value="1"/>
</dbReference>
<dbReference type="PANTHER" id="PTHR34294:SF1">
    <property type="entry name" value="TRANSCRIPTIONAL REGULATOR LSRR"/>
    <property type="match status" value="1"/>
</dbReference>
<evidence type="ECO:0000313" key="6">
    <source>
        <dbReference type="EMBL" id="MET3588571.1"/>
    </source>
</evidence>
<accession>A0ABV2HDD8</accession>